<accession>A0A1G4X1L7</accession>
<evidence type="ECO:0000313" key="2">
    <source>
        <dbReference type="EMBL" id="SCX33887.1"/>
    </source>
</evidence>
<evidence type="ECO:0000259" key="1">
    <source>
        <dbReference type="PROSITE" id="PS51186"/>
    </source>
</evidence>
<dbReference type="InterPro" id="IPR016181">
    <property type="entry name" value="Acyl_CoA_acyltransferase"/>
</dbReference>
<dbReference type="PANTHER" id="PTHR43072:SF8">
    <property type="entry name" value="ACYLTRANSFERASE FABY-RELATED"/>
    <property type="match status" value="1"/>
</dbReference>
<dbReference type="Pfam" id="PF00583">
    <property type="entry name" value="Acetyltransf_1"/>
    <property type="match status" value="1"/>
</dbReference>
<dbReference type="RefSeq" id="WP_090364450.1">
    <property type="nucleotide sequence ID" value="NZ_FMUB01000019.1"/>
</dbReference>
<name>A0A1G4X1L7_9MYCO</name>
<dbReference type="SUPFAM" id="SSF55729">
    <property type="entry name" value="Acyl-CoA N-acyltransferases (Nat)"/>
    <property type="match status" value="1"/>
</dbReference>
<reference evidence="3" key="1">
    <citation type="submission" date="2016-10" db="EMBL/GenBank/DDBJ databases">
        <authorList>
            <person name="Varghese N."/>
            <person name="Submissions S."/>
        </authorList>
    </citation>
    <scope>NUCLEOTIDE SEQUENCE [LARGE SCALE GENOMIC DNA]</scope>
    <source>
        <strain evidence="3">UNC267MFSha1.1M11</strain>
    </source>
</reference>
<evidence type="ECO:0000313" key="3">
    <source>
        <dbReference type="Proteomes" id="UP000199707"/>
    </source>
</evidence>
<keyword evidence="2" id="KW-0808">Transferase</keyword>
<dbReference type="EMBL" id="FMUB01000019">
    <property type="protein sequence ID" value="SCX33887.1"/>
    <property type="molecule type" value="Genomic_DNA"/>
</dbReference>
<protein>
    <submittedName>
        <fullName evidence="2">Phosphinothricin acetyltransferase</fullName>
    </submittedName>
</protein>
<dbReference type="Gene3D" id="3.40.630.30">
    <property type="match status" value="1"/>
</dbReference>
<proteinExistence type="predicted"/>
<sequence length="164" mass="17778">MSVRTATADDLPAIADIYAHYVATSVATFELDAPDLAEWADRFSAIVEAGLPIVVAERDGAVAAYAYCAPWKTRPAYRATVEDSVYVAPWAIGTGCGAELLAELLHRCRGVGMREVIAVIADSGDPASLGLHRRFGFRDAGRLVRVGYKHERWIDTVLLQWSAG</sequence>
<dbReference type="PROSITE" id="PS51186">
    <property type="entry name" value="GNAT"/>
    <property type="match status" value="1"/>
</dbReference>
<dbReference type="InterPro" id="IPR000182">
    <property type="entry name" value="GNAT_dom"/>
</dbReference>
<dbReference type="GO" id="GO:0016747">
    <property type="term" value="F:acyltransferase activity, transferring groups other than amino-acyl groups"/>
    <property type="evidence" value="ECO:0007669"/>
    <property type="project" value="InterPro"/>
</dbReference>
<dbReference type="PANTHER" id="PTHR43072">
    <property type="entry name" value="N-ACETYLTRANSFERASE"/>
    <property type="match status" value="1"/>
</dbReference>
<dbReference type="Proteomes" id="UP000199707">
    <property type="component" value="Unassembled WGS sequence"/>
</dbReference>
<feature type="domain" description="N-acetyltransferase" evidence="1">
    <location>
        <begin position="1"/>
        <end position="164"/>
    </location>
</feature>
<dbReference type="STRING" id="1502745.SAMN02799620_06109"/>
<dbReference type="CDD" id="cd04301">
    <property type="entry name" value="NAT_SF"/>
    <property type="match status" value="1"/>
</dbReference>
<dbReference type="AlphaFoldDB" id="A0A1G4X1L7"/>
<organism evidence="2 3">
    <name type="scientific">Mycolicibacterium fluoranthenivorans</name>
    <dbReference type="NCBI Taxonomy" id="258505"/>
    <lineage>
        <taxon>Bacteria</taxon>
        <taxon>Bacillati</taxon>
        <taxon>Actinomycetota</taxon>
        <taxon>Actinomycetes</taxon>
        <taxon>Mycobacteriales</taxon>
        <taxon>Mycobacteriaceae</taxon>
        <taxon>Mycolicibacterium</taxon>
    </lineage>
</organism>
<gene>
    <name evidence="2" type="ORF">SAMN02799620_06109</name>
</gene>